<comment type="caution">
    <text evidence="1">The sequence shown here is derived from an EMBL/GenBank/DDBJ whole genome shotgun (WGS) entry which is preliminary data.</text>
</comment>
<accession>A0ACC1KXZ8</accession>
<dbReference type="Proteomes" id="UP001140096">
    <property type="component" value="Unassembled WGS sequence"/>
</dbReference>
<proteinExistence type="predicted"/>
<protein>
    <submittedName>
        <fullName evidence="1">Nitric oxide associated protein 1</fullName>
    </submittedName>
</protein>
<keyword evidence="2" id="KW-1185">Reference proteome</keyword>
<gene>
    <name evidence="1" type="primary">NOA1</name>
    <name evidence="1" type="ORF">H4S07_006034</name>
</gene>
<name>A0ACC1KXZ8_9FUNG</name>
<dbReference type="EMBL" id="JANBUP010003328">
    <property type="protein sequence ID" value="KAJ2797088.1"/>
    <property type="molecule type" value="Genomic_DNA"/>
</dbReference>
<evidence type="ECO:0000313" key="1">
    <source>
        <dbReference type="EMBL" id="KAJ2797088.1"/>
    </source>
</evidence>
<evidence type="ECO:0000313" key="2">
    <source>
        <dbReference type="Proteomes" id="UP001140096"/>
    </source>
</evidence>
<feature type="non-terminal residue" evidence="1">
    <location>
        <position position="1"/>
    </location>
</feature>
<sequence>RAAELMKRLERGEKTILQPPSGDAERLRSFPQHRVALEHTFEGLHRQHATLDVAFAGIGWIAITGQFPTATIRAFSPNGHGVCTRPPMMPFEYKKISPHMSATRKTPK</sequence>
<reference evidence="1" key="1">
    <citation type="submission" date="2022-07" db="EMBL/GenBank/DDBJ databases">
        <title>Phylogenomic reconstructions and comparative analyses of Kickxellomycotina fungi.</title>
        <authorList>
            <person name="Reynolds N.K."/>
            <person name="Stajich J.E."/>
            <person name="Barry K."/>
            <person name="Grigoriev I.V."/>
            <person name="Crous P."/>
            <person name="Smith M.E."/>
        </authorList>
    </citation>
    <scope>NUCLEOTIDE SEQUENCE</scope>
    <source>
        <strain evidence="1">CBS 102833</strain>
    </source>
</reference>
<organism evidence="1 2">
    <name type="scientific">Coemansia furcata</name>
    <dbReference type="NCBI Taxonomy" id="417177"/>
    <lineage>
        <taxon>Eukaryota</taxon>
        <taxon>Fungi</taxon>
        <taxon>Fungi incertae sedis</taxon>
        <taxon>Zoopagomycota</taxon>
        <taxon>Kickxellomycotina</taxon>
        <taxon>Kickxellomycetes</taxon>
        <taxon>Kickxellales</taxon>
        <taxon>Kickxellaceae</taxon>
        <taxon>Coemansia</taxon>
    </lineage>
</organism>